<dbReference type="OrthoDB" id="7486196at2759"/>
<sequence length="257" mass="28221">MFSSAIQPGIVSLFSSTGSDPLSLFSSHSDSSLPSDSFICLLHDTTCLPYPSPPATLISPPEQEPEDEETSPSRTLDQTVLHIQSPTLRSTFIRSPPASFQSADRRMGLAMKHPWIHLQVRNMGREWSFEVGIVDHSGREGIVRCSTFQKQPRLKLTSPPLLHLPLAFPSSSSHPLTAWCTLALHLPSLLPHFSSAALTEADSEEGTNVGSAPVPSGSFAHVSFVKVYATCRLRRIWFSESGPRQTLPREFLLYAAD</sequence>
<dbReference type="STRING" id="5627.A0A1C7LS88"/>
<dbReference type="OMA" id="WSFEVGI"/>
<dbReference type="Pfam" id="PF05018">
    <property type="entry name" value="CFA20_dom"/>
    <property type="match status" value="1"/>
</dbReference>
<keyword evidence="4" id="KW-1185">Reference proteome</keyword>
<protein>
    <submittedName>
        <fullName evidence="3">Cilia-and flagella-associated protein 20</fullName>
    </submittedName>
</protein>
<organism evidence="3 4">
    <name type="scientific">Grifola frondosa</name>
    <name type="common">Maitake</name>
    <name type="synonym">Polyporus frondosus</name>
    <dbReference type="NCBI Taxonomy" id="5627"/>
    <lineage>
        <taxon>Eukaryota</taxon>
        <taxon>Fungi</taxon>
        <taxon>Dikarya</taxon>
        <taxon>Basidiomycota</taxon>
        <taxon>Agaricomycotina</taxon>
        <taxon>Agaricomycetes</taxon>
        <taxon>Polyporales</taxon>
        <taxon>Grifolaceae</taxon>
        <taxon>Grifola</taxon>
    </lineage>
</organism>
<feature type="domain" description="CFA20" evidence="2">
    <location>
        <begin position="75"/>
        <end position="189"/>
    </location>
</feature>
<dbReference type="InterPro" id="IPR007714">
    <property type="entry name" value="CFA20_dom"/>
</dbReference>
<reference evidence="3 4" key="1">
    <citation type="submission" date="2016-03" db="EMBL/GenBank/DDBJ databases">
        <title>Whole genome sequencing of Grifola frondosa 9006-11.</title>
        <authorList>
            <person name="Min B."/>
            <person name="Park H."/>
            <person name="Kim J.-G."/>
            <person name="Cho H."/>
            <person name="Oh Y.-L."/>
            <person name="Kong W.-S."/>
            <person name="Choi I.-G."/>
        </authorList>
    </citation>
    <scope>NUCLEOTIDE SEQUENCE [LARGE SCALE GENOMIC DNA]</scope>
    <source>
        <strain evidence="3 4">9006-11</strain>
    </source>
</reference>
<feature type="region of interest" description="Disordered" evidence="1">
    <location>
        <begin position="52"/>
        <end position="75"/>
    </location>
</feature>
<evidence type="ECO:0000313" key="4">
    <source>
        <dbReference type="Proteomes" id="UP000092993"/>
    </source>
</evidence>
<gene>
    <name evidence="3" type="primary">CFAP20</name>
    <name evidence="3" type="ORF">A0H81_12577</name>
</gene>
<evidence type="ECO:0000313" key="3">
    <source>
        <dbReference type="EMBL" id="OBZ67530.1"/>
    </source>
</evidence>
<dbReference type="AlphaFoldDB" id="A0A1C7LS88"/>
<keyword evidence="3" id="KW-0969">Cilium</keyword>
<dbReference type="Proteomes" id="UP000092993">
    <property type="component" value="Unassembled WGS sequence"/>
</dbReference>
<name>A0A1C7LS88_GRIFR</name>
<keyword evidence="3" id="KW-0966">Cell projection</keyword>
<accession>A0A1C7LS88</accession>
<keyword evidence="3" id="KW-0282">Flagellum</keyword>
<evidence type="ECO:0000256" key="1">
    <source>
        <dbReference type="SAM" id="MobiDB-lite"/>
    </source>
</evidence>
<dbReference type="EMBL" id="LUGG01000024">
    <property type="protein sequence ID" value="OBZ67530.1"/>
    <property type="molecule type" value="Genomic_DNA"/>
</dbReference>
<dbReference type="InterPro" id="IPR040441">
    <property type="entry name" value="CFA20/CFAP20DC"/>
</dbReference>
<evidence type="ECO:0000259" key="2">
    <source>
        <dbReference type="Pfam" id="PF05018"/>
    </source>
</evidence>
<dbReference type="PANTHER" id="PTHR12458">
    <property type="entry name" value="ORF PROTEIN"/>
    <property type="match status" value="1"/>
</dbReference>
<proteinExistence type="predicted"/>
<comment type="caution">
    <text evidence="3">The sequence shown here is derived from an EMBL/GenBank/DDBJ whole genome shotgun (WGS) entry which is preliminary data.</text>
</comment>